<feature type="chain" id="PRO_5029627890" evidence="1">
    <location>
        <begin position="24"/>
        <end position="533"/>
    </location>
</feature>
<dbReference type="AlphaFoldDB" id="A0A7M3MGF0"/>
<keyword evidence="3" id="KW-1185">Reference proteome</keyword>
<comment type="caution">
    <text evidence="2">The sequence shown here is derived from an EMBL/GenBank/DDBJ whole genome shotgun (WGS) entry which is preliminary data.</text>
</comment>
<evidence type="ECO:0000313" key="3">
    <source>
        <dbReference type="Proteomes" id="UP000448292"/>
    </source>
</evidence>
<protein>
    <submittedName>
        <fullName evidence="2">Uncharacterized protein</fullName>
    </submittedName>
</protein>
<feature type="signal peptide" evidence="1">
    <location>
        <begin position="1"/>
        <end position="23"/>
    </location>
</feature>
<dbReference type="RefSeq" id="WP_144302621.1">
    <property type="nucleotide sequence ID" value="NZ_QMIE01000005.1"/>
</dbReference>
<dbReference type="Proteomes" id="UP000448292">
    <property type="component" value="Unassembled WGS sequence"/>
</dbReference>
<reference evidence="2 3" key="1">
    <citation type="submission" date="2018-06" db="EMBL/GenBank/DDBJ databases">
        <title>Complete genome of Desulfovibrio indonesiensis P37SLT.</title>
        <authorList>
            <person name="Crispim J.S."/>
            <person name="Vidigal P.M.P."/>
            <person name="Silva L.C.F."/>
            <person name="Laguardia C.N."/>
            <person name="Araujo L.C."/>
            <person name="Dias R.S."/>
            <person name="Sousa M.P."/>
            <person name="Paula S.O."/>
            <person name="Silva C."/>
        </authorList>
    </citation>
    <scope>NUCLEOTIDE SEQUENCE [LARGE SCALE GENOMIC DNA]</scope>
    <source>
        <strain evidence="2 3">P37SLT</strain>
    </source>
</reference>
<accession>A0A7M3MGF0</accession>
<dbReference type="EMBL" id="QMIE01000005">
    <property type="protein sequence ID" value="TVM17969.1"/>
    <property type="molecule type" value="Genomic_DNA"/>
</dbReference>
<proteinExistence type="predicted"/>
<name>A0A7M3MGF0_9BACT</name>
<gene>
    <name evidence="2" type="ORF">DPQ33_07630</name>
</gene>
<dbReference type="OrthoDB" id="9342543at2"/>
<organism evidence="2 3">
    <name type="scientific">Oceanidesulfovibrio indonesiensis</name>
    <dbReference type="NCBI Taxonomy" id="54767"/>
    <lineage>
        <taxon>Bacteria</taxon>
        <taxon>Pseudomonadati</taxon>
        <taxon>Thermodesulfobacteriota</taxon>
        <taxon>Desulfovibrionia</taxon>
        <taxon>Desulfovibrionales</taxon>
        <taxon>Desulfovibrionaceae</taxon>
        <taxon>Oceanidesulfovibrio</taxon>
    </lineage>
</organism>
<evidence type="ECO:0000256" key="1">
    <source>
        <dbReference type="SAM" id="SignalP"/>
    </source>
</evidence>
<sequence>MFFKSIIACLAVLLGLAAPSANAAPAGVWEPTGKPGIWFVWYAPSFYTGYAPRSQEADKVHIHMGRGNQVRITVVMTEELIDNYPQDLMLREDTITELVEKDVIDLYMNMSWERFQETLADHGVRELAESKASMDPAEYRRKSLELMRALNPDQVWHIQMNAGGLCSGWLERHQGAQPANASDKLALVNDILPTRLWHMEMTQELEQTLSQALAAQDAEGVMPLLKAAAGDLYPVEDGRIDVWEYTTIYPAGTHDSFTTVDGERIPNFPVTGVWDLTSRDYGKGQLGMVDYLSTNPGYGFITMLPYQHAGSYYYNAFHNDGIRIPVSKSFMPQEWKNVQTEREGEHAGQFWACSRGPVSHGCTRVPSDLMGEFRHILPSDAEKARGLPTFRNDSACFDVYDIDGDGTPEVMGIKYYLAYRAVKPRDPVEIRVKNTRDAYYPWLYGKSAFVWNEDGSVTFPKARTCQFVGRKAVAGKVYENVRLFEPDYHGGDKLQFYTLNPVNFETDPGFTFNRELRNVGWGYKADRKKLFLE</sequence>
<evidence type="ECO:0000313" key="2">
    <source>
        <dbReference type="EMBL" id="TVM17969.1"/>
    </source>
</evidence>
<keyword evidence="1" id="KW-0732">Signal</keyword>